<dbReference type="OrthoDB" id="5417790at2"/>
<accession>A0A1W2DC71</accession>
<sequence length="219" mass="24030">MNEQDFLKARLLGKLTASATHEFQNVLAIIKESAGLMEDVLAFTPMEDAEVLEQRLGMPLSTIKKQVARGVDLVSCLNGFAHSTDHVRCKVDVQVLVNNLLALSRRLAANTGVDLALEEKETPLYMETDAVQFQLCIYYALESLFSALPARSLITLSLEGSATLSAVTLCATHPDQPVPDDLSRIICREKAWEVLLEAARAIQVRPKANDTGVTLFMDS</sequence>
<evidence type="ECO:0008006" key="3">
    <source>
        <dbReference type="Google" id="ProtNLM"/>
    </source>
</evidence>
<dbReference type="AlphaFoldDB" id="A0A1W2DC71"/>
<dbReference type="Gene3D" id="1.10.287.130">
    <property type="match status" value="1"/>
</dbReference>
<reference evidence="1 2" key="1">
    <citation type="submission" date="2017-04" db="EMBL/GenBank/DDBJ databases">
        <authorList>
            <person name="Afonso C.L."/>
            <person name="Miller P.J."/>
            <person name="Scott M.A."/>
            <person name="Spackman E."/>
            <person name="Goraichik I."/>
            <person name="Dimitrov K.M."/>
            <person name="Suarez D.L."/>
            <person name="Swayne D.E."/>
        </authorList>
    </citation>
    <scope>NUCLEOTIDE SEQUENCE [LARGE SCALE GENOMIC DNA]</scope>
    <source>
        <strain evidence="1 2">DSM 3385</strain>
    </source>
</reference>
<dbReference type="RefSeq" id="WP_084070165.1">
    <property type="nucleotide sequence ID" value="NZ_FWXY01000016.1"/>
</dbReference>
<evidence type="ECO:0000313" key="2">
    <source>
        <dbReference type="Proteomes" id="UP000192418"/>
    </source>
</evidence>
<name>A0A1W2DC71_9BACT</name>
<dbReference type="EMBL" id="FWXY01000016">
    <property type="protein sequence ID" value="SMC94706.1"/>
    <property type="molecule type" value="Genomic_DNA"/>
</dbReference>
<dbReference type="STRING" id="1121400.SAMN02746065_11685"/>
<keyword evidence="2" id="KW-1185">Reference proteome</keyword>
<gene>
    <name evidence="1" type="ORF">SAMN02746065_11685</name>
</gene>
<organism evidence="1 2">
    <name type="scientific">Desulfocicer vacuolatum DSM 3385</name>
    <dbReference type="NCBI Taxonomy" id="1121400"/>
    <lineage>
        <taxon>Bacteria</taxon>
        <taxon>Pseudomonadati</taxon>
        <taxon>Thermodesulfobacteriota</taxon>
        <taxon>Desulfobacteria</taxon>
        <taxon>Desulfobacterales</taxon>
        <taxon>Desulfobacteraceae</taxon>
        <taxon>Desulfocicer</taxon>
    </lineage>
</organism>
<protein>
    <recommendedName>
        <fullName evidence="3">His Kinase A (Phospho-acceptor) domain-containing protein</fullName>
    </recommendedName>
</protein>
<evidence type="ECO:0000313" key="1">
    <source>
        <dbReference type="EMBL" id="SMC94706.1"/>
    </source>
</evidence>
<proteinExistence type="predicted"/>
<dbReference type="Proteomes" id="UP000192418">
    <property type="component" value="Unassembled WGS sequence"/>
</dbReference>